<reference evidence="9 10" key="1">
    <citation type="journal article" date="2016" name="Nat. Commun.">
        <title>Thousands of microbial genomes shed light on interconnected biogeochemical processes in an aquifer system.</title>
        <authorList>
            <person name="Anantharaman K."/>
            <person name="Brown C.T."/>
            <person name="Hug L.A."/>
            <person name="Sharon I."/>
            <person name="Castelle C.J."/>
            <person name="Probst A.J."/>
            <person name="Thomas B.C."/>
            <person name="Singh A."/>
            <person name="Wilkins M.J."/>
            <person name="Karaoz U."/>
            <person name="Brodie E.L."/>
            <person name="Williams K.H."/>
            <person name="Hubbard S.S."/>
            <person name="Banfield J.F."/>
        </authorList>
    </citation>
    <scope>NUCLEOTIDE SEQUENCE [LARGE SCALE GENOMIC DNA]</scope>
</reference>
<dbReference type="GO" id="GO:0016413">
    <property type="term" value="F:O-acetyltransferase activity"/>
    <property type="evidence" value="ECO:0007669"/>
    <property type="project" value="TreeGrafter"/>
</dbReference>
<feature type="transmembrane region" description="Helical" evidence="7">
    <location>
        <begin position="45"/>
        <end position="65"/>
    </location>
</feature>
<evidence type="ECO:0000313" key="10">
    <source>
        <dbReference type="Proteomes" id="UP000177596"/>
    </source>
</evidence>
<feature type="transmembrane region" description="Helical" evidence="7">
    <location>
        <begin position="195"/>
        <end position="212"/>
    </location>
</feature>
<dbReference type="InterPro" id="IPR002656">
    <property type="entry name" value="Acyl_transf_3_dom"/>
</dbReference>
<proteinExistence type="inferred from homology"/>
<evidence type="ECO:0000256" key="5">
    <source>
        <dbReference type="ARBA" id="ARBA00022989"/>
    </source>
</evidence>
<dbReference type="Proteomes" id="UP000177596">
    <property type="component" value="Unassembled WGS sequence"/>
</dbReference>
<organism evidence="9 10">
    <name type="scientific">Candidatus Woesebacteria bacterium RIFOXYD1_FULL_43_18</name>
    <dbReference type="NCBI Taxonomy" id="1802551"/>
    <lineage>
        <taxon>Bacteria</taxon>
        <taxon>Candidatus Woeseibacteriota</taxon>
    </lineage>
</organism>
<dbReference type="EMBL" id="MGIL01000007">
    <property type="protein sequence ID" value="OGM88543.1"/>
    <property type="molecule type" value="Genomic_DNA"/>
</dbReference>
<dbReference type="AlphaFoldDB" id="A0A1F8DIV8"/>
<feature type="transmembrane region" description="Helical" evidence="7">
    <location>
        <begin position="72"/>
        <end position="89"/>
    </location>
</feature>
<feature type="transmembrane region" description="Helical" evidence="7">
    <location>
        <begin position="165"/>
        <end position="183"/>
    </location>
</feature>
<dbReference type="GO" id="GO:0009246">
    <property type="term" value="P:enterobacterial common antigen biosynthetic process"/>
    <property type="evidence" value="ECO:0007669"/>
    <property type="project" value="TreeGrafter"/>
</dbReference>
<dbReference type="PANTHER" id="PTHR40074:SF2">
    <property type="entry name" value="O-ACETYLTRANSFERASE WECH"/>
    <property type="match status" value="1"/>
</dbReference>
<evidence type="ECO:0000256" key="4">
    <source>
        <dbReference type="ARBA" id="ARBA00022692"/>
    </source>
</evidence>
<feature type="transmembrane region" description="Helical" evidence="7">
    <location>
        <begin position="109"/>
        <end position="127"/>
    </location>
</feature>
<feature type="transmembrane region" description="Helical" evidence="7">
    <location>
        <begin position="134"/>
        <end position="153"/>
    </location>
</feature>
<accession>A0A1F8DIV8</accession>
<feature type="transmembrane region" description="Helical" evidence="7">
    <location>
        <begin position="298"/>
        <end position="323"/>
    </location>
</feature>
<evidence type="ECO:0000256" key="3">
    <source>
        <dbReference type="ARBA" id="ARBA00022475"/>
    </source>
</evidence>
<feature type="transmembrane region" description="Helical" evidence="7">
    <location>
        <begin position="264"/>
        <end position="286"/>
    </location>
</feature>
<comment type="similarity">
    <text evidence="2">Belongs to the acyltransferase 3 family.</text>
</comment>
<sequence length="334" mass="39073">MRITSILAVILIHTTTRTLEAAKFNLTDFPLTIFLNQIARFAVPLFFLISGFVLETSSDLVIGFFSFLKKRFSKIFIPYVFWSAIYYLFVYSQNRENFFAVLLKGNASYQLYFIPSLCIFYLLFPLFHRIYRFIANKYILLIILSSQVWLLYQDYYVKEFKFDDPVHIAILAYFLFILGIVAARKKDAINRFVHKWKYILFVAAAGAGVYVFREGVSRFLTTGNYLSYYSQWRPSVLIYTVILGLILFCIFENTKLQFSQIQKVSRLSFLVFFIHVIVLEVSWTIIGRFLFTLMSGNIIGKLVFDLIFFGETAAISFLIAFFLHKIPKLHRLIG</sequence>
<name>A0A1F8DIV8_9BACT</name>
<evidence type="ECO:0000256" key="7">
    <source>
        <dbReference type="SAM" id="Phobius"/>
    </source>
</evidence>
<keyword evidence="6 7" id="KW-0472">Membrane</keyword>
<dbReference type="Pfam" id="PF01757">
    <property type="entry name" value="Acyl_transf_3"/>
    <property type="match status" value="1"/>
</dbReference>
<feature type="transmembrane region" description="Helical" evidence="7">
    <location>
        <begin position="232"/>
        <end position="252"/>
    </location>
</feature>
<evidence type="ECO:0000256" key="1">
    <source>
        <dbReference type="ARBA" id="ARBA00004651"/>
    </source>
</evidence>
<keyword evidence="5 7" id="KW-1133">Transmembrane helix</keyword>
<evidence type="ECO:0000259" key="8">
    <source>
        <dbReference type="Pfam" id="PF01757"/>
    </source>
</evidence>
<keyword evidence="4 7" id="KW-0812">Transmembrane</keyword>
<comment type="caution">
    <text evidence="9">The sequence shown here is derived from an EMBL/GenBank/DDBJ whole genome shotgun (WGS) entry which is preliminary data.</text>
</comment>
<protein>
    <recommendedName>
        <fullName evidence="8">Acyltransferase 3 domain-containing protein</fullName>
    </recommendedName>
</protein>
<comment type="subcellular location">
    <subcellularLocation>
        <location evidence="1">Cell membrane</location>
        <topology evidence="1">Multi-pass membrane protein</topology>
    </subcellularLocation>
</comment>
<feature type="domain" description="Acyltransferase 3" evidence="8">
    <location>
        <begin position="1"/>
        <end position="320"/>
    </location>
</feature>
<dbReference type="PANTHER" id="PTHR40074">
    <property type="entry name" value="O-ACETYLTRANSFERASE WECH"/>
    <property type="match status" value="1"/>
</dbReference>
<evidence type="ECO:0000256" key="6">
    <source>
        <dbReference type="ARBA" id="ARBA00023136"/>
    </source>
</evidence>
<evidence type="ECO:0000313" key="9">
    <source>
        <dbReference type="EMBL" id="OGM88543.1"/>
    </source>
</evidence>
<evidence type="ECO:0000256" key="2">
    <source>
        <dbReference type="ARBA" id="ARBA00007400"/>
    </source>
</evidence>
<dbReference type="GO" id="GO:0005886">
    <property type="term" value="C:plasma membrane"/>
    <property type="evidence" value="ECO:0007669"/>
    <property type="project" value="UniProtKB-SubCell"/>
</dbReference>
<keyword evidence="3" id="KW-1003">Cell membrane</keyword>
<gene>
    <name evidence="9" type="ORF">A2573_02955</name>
</gene>